<dbReference type="Pfam" id="PF20008">
    <property type="entry name" value="DUF6429"/>
    <property type="match status" value="1"/>
</dbReference>
<protein>
    <recommendedName>
        <fullName evidence="1">DUF6429 domain-containing protein</fullName>
    </recommendedName>
</protein>
<accession>A0ABR5HNR7</accession>
<comment type="caution">
    <text evidence="2">The sequence shown here is derived from an EMBL/GenBank/DDBJ whole genome shotgun (WGS) entry which is preliminary data.</text>
</comment>
<proteinExistence type="predicted"/>
<sequence>MVLRNRLTLHGQNHAWKSFDWDVLNWLYEPGIIGNPVNNAKSVVPTDEGMHESECPFNQLFPSQAAKIDN</sequence>
<feature type="domain" description="DUF6429" evidence="1">
    <location>
        <begin position="7"/>
        <end position="61"/>
    </location>
</feature>
<dbReference type="InterPro" id="IPR045489">
    <property type="entry name" value="DUF6429"/>
</dbReference>
<evidence type="ECO:0000313" key="3">
    <source>
        <dbReference type="Proteomes" id="UP000242951"/>
    </source>
</evidence>
<evidence type="ECO:0000259" key="1">
    <source>
        <dbReference type="Pfam" id="PF20008"/>
    </source>
</evidence>
<dbReference type="EMBL" id="LELG01000018">
    <property type="protein sequence ID" value="KMQ81026.1"/>
    <property type="molecule type" value="Genomic_DNA"/>
</dbReference>
<dbReference type="Proteomes" id="UP000242951">
    <property type="component" value="Unassembled WGS sequence"/>
</dbReference>
<name>A0ABR5HNR7_9BURK</name>
<keyword evidence="3" id="KW-1185">Reference proteome</keyword>
<gene>
    <name evidence="2" type="ORF">BPMI_03340c</name>
</gene>
<organism evidence="2 3">
    <name type="scientific">Candidatus Burkholderia pumila</name>
    <dbReference type="NCBI Taxonomy" id="1090375"/>
    <lineage>
        <taxon>Bacteria</taxon>
        <taxon>Pseudomonadati</taxon>
        <taxon>Pseudomonadota</taxon>
        <taxon>Betaproteobacteria</taxon>
        <taxon>Burkholderiales</taxon>
        <taxon>Burkholderiaceae</taxon>
        <taxon>Burkholderia</taxon>
    </lineage>
</organism>
<evidence type="ECO:0000313" key="2">
    <source>
        <dbReference type="EMBL" id="KMQ81026.1"/>
    </source>
</evidence>
<reference evidence="2 3" key="1">
    <citation type="submission" date="2015-06" db="EMBL/GenBank/DDBJ databases">
        <title>Comparative genomics of Burkholderia leaf nodule symbionts.</title>
        <authorList>
            <person name="Carlier A."/>
            <person name="Eberl L."/>
            <person name="Pinto-Carbo M."/>
        </authorList>
    </citation>
    <scope>NUCLEOTIDE SEQUENCE [LARGE SCALE GENOMIC DNA]</scope>
    <source>
        <strain evidence="2 3">UZHbot3</strain>
    </source>
</reference>